<dbReference type="EMBL" id="CAAALY010008828">
    <property type="protein sequence ID" value="VEL10376.1"/>
    <property type="molecule type" value="Genomic_DNA"/>
</dbReference>
<organism evidence="2 3">
    <name type="scientific">Protopolystoma xenopodis</name>
    <dbReference type="NCBI Taxonomy" id="117903"/>
    <lineage>
        <taxon>Eukaryota</taxon>
        <taxon>Metazoa</taxon>
        <taxon>Spiralia</taxon>
        <taxon>Lophotrochozoa</taxon>
        <taxon>Platyhelminthes</taxon>
        <taxon>Monogenea</taxon>
        <taxon>Polyopisthocotylea</taxon>
        <taxon>Polystomatidea</taxon>
        <taxon>Polystomatidae</taxon>
        <taxon>Protopolystoma</taxon>
    </lineage>
</organism>
<proteinExistence type="predicted"/>
<accession>A0A3S5A956</accession>
<gene>
    <name evidence="2" type="ORF">PXEA_LOCUS3816</name>
</gene>
<dbReference type="Proteomes" id="UP000784294">
    <property type="component" value="Unassembled WGS sequence"/>
</dbReference>
<evidence type="ECO:0000313" key="3">
    <source>
        <dbReference type="Proteomes" id="UP000784294"/>
    </source>
</evidence>
<evidence type="ECO:0000313" key="2">
    <source>
        <dbReference type="EMBL" id="VEL10376.1"/>
    </source>
</evidence>
<feature type="compositionally biased region" description="Polar residues" evidence="1">
    <location>
        <begin position="314"/>
        <end position="328"/>
    </location>
</feature>
<dbReference type="AlphaFoldDB" id="A0A3S5A956"/>
<feature type="region of interest" description="Disordered" evidence="1">
    <location>
        <begin position="93"/>
        <end position="124"/>
    </location>
</feature>
<keyword evidence="3" id="KW-1185">Reference proteome</keyword>
<evidence type="ECO:0000256" key="1">
    <source>
        <dbReference type="SAM" id="MobiDB-lite"/>
    </source>
</evidence>
<name>A0A3S5A956_9PLAT</name>
<sequence length="338" mass="36171">MLDSTDCQIECLLSALTTWLVNSPVELSFWRRIVKLGRLCQRHLWFPGLFHSSASLPPTMVRPLTAEQSVTFASVSPSPAATALSASSAPISTSVSSMAPTSAGSTVEPDSPSGIRQGRSLPSCGRLVTTTTGTIANANSSSGLRWRGPHNSSSSCRECSELGLATHSCHPLGVRTRERSSIAFRLPPHLSVCSPSTSASSRRVVPGCLSRITNFLAAGRDNFSFRLRLVTDLEHNFNCTDNHSKKTFTATSKASSVSSSGVESDTQYSNSIGVSLFNSDRLPRVALFLSIHPRLPTLQVGICDASCTIESTQPNPKSYSSRLENQQPGAGKSITDRL</sequence>
<reference evidence="2" key="1">
    <citation type="submission" date="2018-11" db="EMBL/GenBank/DDBJ databases">
        <authorList>
            <consortium name="Pathogen Informatics"/>
        </authorList>
    </citation>
    <scope>NUCLEOTIDE SEQUENCE</scope>
</reference>
<feature type="region of interest" description="Disordered" evidence="1">
    <location>
        <begin position="314"/>
        <end position="338"/>
    </location>
</feature>
<comment type="caution">
    <text evidence="2">The sequence shown here is derived from an EMBL/GenBank/DDBJ whole genome shotgun (WGS) entry which is preliminary data.</text>
</comment>
<protein>
    <submittedName>
        <fullName evidence="2">Uncharacterized protein</fullName>
    </submittedName>
</protein>